<dbReference type="RefSeq" id="WP_344556928.1">
    <property type="nucleotide sequence ID" value="NZ_BAAANS010000054.1"/>
</dbReference>
<name>A0ABP5JDC3_9ACTN</name>
<dbReference type="InterPro" id="IPR002347">
    <property type="entry name" value="SDR_fam"/>
</dbReference>
<protein>
    <recommendedName>
        <fullName evidence="3">Short subunit dehydrogenase</fullName>
    </recommendedName>
</protein>
<comment type="caution">
    <text evidence="1">The sequence shown here is derived from an EMBL/GenBank/DDBJ whole genome shotgun (WGS) entry which is preliminary data.</text>
</comment>
<evidence type="ECO:0000313" key="2">
    <source>
        <dbReference type="Proteomes" id="UP001500897"/>
    </source>
</evidence>
<dbReference type="InterPro" id="IPR036291">
    <property type="entry name" value="NAD(P)-bd_dom_sf"/>
</dbReference>
<dbReference type="SUPFAM" id="SSF51735">
    <property type="entry name" value="NAD(P)-binding Rossmann-fold domains"/>
    <property type="match status" value="1"/>
</dbReference>
<organism evidence="1 2">
    <name type="scientific">Kitasatospora saccharophila</name>
    <dbReference type="NCBI Taxonomy" id="407973"/>
    <lineage>
        <taxon>Bacteria</taxon>
        <taxon>Bacillati</taxon>
        <taxon>Actinomycetota</taxon>
        <taxon>Actinomycetes</taxon>
        <taxon>Kitasatosporales</taxon>
        <taxon>Streptomycetaceae</taxon>
        <taxon>Kitasatospora</taxon>
    </lineage>
</organism>
<reference evidence="2" key="1">
    <citation type="journal article" date="2019" name="Int. J. Syst. Evol. Microbiol.">
        <title>The Global Catalogue of Microorganisms (GCM) 10K type strain sequencing project: providing services to taxonomists for standard genome sequencing and annotation.</title>
        <authorList>
            <consortium name="The Broad Institute Genomics Platform"/>
            <consortium name="The Broad Institute Genome Sequencing Center for Infectious Disease"/>
            <person name="Wu L."/>
            <person name="Ma J."/>
        </authorList>
    </citation>
    <scope>NUCLEOTIDE SEQUENCE [LARGE SCALE GENOMIC DNA]</scope>
    <source>
        <strain evidence="2">JCM 14559</strain>
    </source>
</reference>
<sequence length="67" mass="6848">MTAALDSFGGLDRAFSNAGYGTAGVPLHEIPRDVFERTLAVNVGGVRNCPQARMPAMPKNGGGATAS</sequence>
<keyword evidence="2" id="KW-1185">Reference proteome</keyword>
<evidence type="ECO:0008006" key="3">
    <source>
        <dbReference type="Google" id="ProtNLM"/>
    </source>
</evidence>
<gene>
    <name evidence="1" type="ORF">GCM10009759_62000</name>
</gene>
<evidence type="ECO:0000313" key="1">
    <source>
        <dbReference type="EMBL" id="GAA2116419.1"/>
    </source>
</evidence>
<dbReference type="Gene3D" id="3.40.50.720">
    <property type="entry name" value="NAD(P)-binding Rossmann-like Domain"/>
    <property type="match status" value="1"/>
</dbReference>
<dbReference type="Pfam" id="PF00106">
    <property type="entry name" value="adh_short"/>
    <property type="match status" value="1"/>
</dbReference>
<dbReference type="Proteomes" id="UP001500897">
    <property type="component" value="Unassembled WGS sequence"/>
</dbReference>
<proteinExistence type="predicted"/>
<dbReference type="EMBL" id="BAAANS010000054">
    <property type="protein sequence ID" value="GAA2116419.1"/>
    <property type="molecule type" value="Genomic_DNA"/>
</dbReference>
<accession>A0ABP5JDC3</accession>